<organism evidence="2 3">
    <name type="scientific">Bacteroides faecalis</name>
    <dbReference type="NCBI Taxonomy" id="2447885"/>
    <lineage>
        <taxon>Bacteria</taxon>
        <taxon>Pseudomonadati</taxon>
        <taxon>Bacteroidota</taxon>
        <taxon>Bacteroidia</taxon>
        <taxon>Bacteroidales</taxon>
        <taxon>Bacteroidaceae</taxon>
        <taxon>Bacteroides</taxon>
    </lineage>
</organism>
<feature type="signal peptide" evidence="1">
    <location>
        <begin position="1"/>
        <end position="22"/>
    </location>
</feature>
<keyword evidence="1" id="KW-0732">Signal</keyword>
<sequence>MKMNSKFFGLGAKLALCFVAVLGTLTSCYEKEDIKTVIDTSSKSVNYVISGSIANSTSLKGIENAVVTVTGPAAAGVQTTTTDAMGLFSVKYEFKTKDGASQAEIDALIKSVCGSYTVDVTANGYNNRSTQTELQFAAFDNQTIATHLDFLLKSKAIQGVAEEIVAGDTEQIITIDGASADGKGTTTDKLIVPQGAFGKDAEGKFIAKTITIERAPLVTEEEASAVRVYEGKPDGTVFEIPLEIEFSYPDALVGEGGLKVLFEKADGSWVADGQARVEKKAANLYVAYIYHFSTFKIGLPTSEGGSTEGTISYDKPIVDKKELPNIGEDSSKKYCNTANVAKEFPFVTTQQFGSAYTKSLEVVFADITDATVKNAAIYQITNFIENQVMNGVNLPSIGYQEKEDKQNVLVDAHSNLNYIEVEQVRQTYVVTMKISGKDYEVEFVEYIGYNYKANCTDYSHGHGHAHGDDLNAGGGIIDFE</sequence>
<feature type="chain" id="PRO_5019370395" description="DUF3869 domain-containing protein" evidence="1">
    <location>
        <begin position="23"/>
        <end position="480"/>
    </location>
</feature>
<dbReference type="AlphaFoldDB" id="A0A401LTD7"/>
<evidence type="ECO:0000313" key="3">
    <source>
        <dbReference type="Proteomes" id="UP000288079"/>
    </source>
</evidence>
<gene>
    <name evidence="2" type="ORF">KGMB02408_16460</name>
</gene>
<accession>A0A401LTD7</accession>
<dbReference type="Gene3D" id="2.60.40.1120">
    <property type="entry name" value="Carboxypeptidase-like, regulatory domain"/>
    <property type="match status" value="1"/>
</dbReference>
<comment type="caution">
    <text evidence="2">The sequence shown here is derived from an EMBL/GenBank/DDBJ whole genome shotgun (WGS) entry which is preliminary data.</text>
</comment>
<dbReference type="PROSITE" id="PS51257">
    <property type="entry name" value="PROKAR_LIPOPROTEIN"/>
    <property type="match status" value="1"/>
</dbReference>
<evidence type="ECO:0000313" key="2">
    <source>
        <dbReference type="EMBL" id="GCB34701.1"/>
    </source>
</evidence>
<keyword evidence="3" id="KW-1185">Reference proteome</keyword>
<evidence type="ECO:0000256" key="1">
    <source>
        <dbReference type="SAM" id="SignalP"/>
    </source>
</evidence>
<protein>
    <recommendedName>
        <fullName evidence="4">DUF3869 domain-containing protein</fullName>
    </recommendedName>
</protein>
<dbReference type="Proteomes" id="UP000288079">
    <property type="component" value="Unassembled WGS sequence"/>
</dbReference>
<name>A0A401LTD7_9BACE</name>
<dbReference type="EMBL" id="BHWB01000004">
    <property type="protein sequence ID" value="GCB34701.1"/>
    <property type="molecule type" value="Genomic_DNA"/>
</dbReference>
<evidence type="ECO:0008006" key="4">
    <source>
        <dbReference type="Google" id="ProtNLM"/>
    </source>
</evidence>
<reference evidence="2 3" key="1">
    <citation type="submission" date="2018-10" db="EMBL/GenBank/DDBJ databases">
        <title>Draft Genome Sequence of Bacteroides sp. KCTC 15687.</title>
        <authorList>
            <person name="Yu S.Y."/>
            <person name="Kim J.S."/>
            <person name="Oh B.S."/>
            <person name="Park S.H."/>
            <person name="Kang S.W."/>
            <person name="Park J.E."/>
            <person name="Choi S.H."/>
            <person name="Han K.I."/>
            <person name="Lee K.C."/>
            <person name="Eom M.K."/>
            <person name="Suh M.K."/>
            <person name="Lee D.H."/>
            <person name="Yoon H."/>
            <person name="Kim B."/>
            <person name="Yang S.J."/>
            <person name="Lee J.S."/>
            <person name="Lee J.H."/>
        </authorList>
    </citation>
    <scope>NUCLEOTIDE SEQUENCE [LARGE SCALE GENOMIC DNA]</scope>
    <source>
        <strain evidence="2 3">KCTC 15687</strain>
    </source>
</reference>
<proteinExistence type="predicted"/>